<evidence type="ECO:0000313" key="2">
    <source>
        <dbReference type="Proteomes" id="UP000824072"/>
    </source>
</evidence>
<dbReference type="AlphaFoldDB" id="A0A9D1IBY2"/>
<evidence type="ECO:0000313" key="1">
    <source>
        <dbReference type="EMBL" id="HIU34433.1"/>
    </source>
</evidence>
<dbReference type="PANTHER" id="PTHR30336:SF20">
    <property type="entry name" value="DUF218 DOMAIN-CONTAINING PROTEIN"/>
    <property type="match status" value="1"/>
</dbReference>
<dbReference type="EMBL" id="DVMU01000176">
    <property type="protein sequence ID" value="HIU34433.1"/>
    <property type="molecule type" value="Genomic_DNA"/>
</dbReference>
<proteinExistence type="predicted"/>
<dbReference type="InterPro" id="IPR014729">
    <property type="entry name" value="Rossmann-like_a/b/a_fold"/>
</dbReference>
<reference evidence="1" key="1">
    <citation type="submission" date="2020-10" db="EMBL/GenBank/DDBJ databases">
        <authorList>
            <person name="Gilroy R."/>
        </authorList>
    </citation>
    <scope>NUCLEOTIDE SEQUENCE</scope>
    <source>
        <strain evidence="1">ChiHcec3-11533</strain>
    </source>
</reference>
<protein>
    <submittedName>
        <fullName evidence="1">YdcF family protein</fullName>
    </submittedName>
</protein>
<dbReference type="InterPro" id="IPR051599">
    <property type="entry name" value="Cell_Envelope_Assoc"/>
</dbReference>
<dbReference type="Gene3D" id="1.10.3620.10">
    <property type="entry name" value="YdcF like domain"/>
    <property type="match status" value="1"/>
</dbReference>
<name>A0A9D1IBY2_9FIRM</name>
<comment type="caution">
    <text evidence="1">The sequence shown here is derived from an EMBL/GenBank/DDBJ whole genome shotgun (WGS) entry which is preliminary data.</text>
</comment>
<dbReference type="GO" id="GO:0005886">
    <property type="term" value="C:plasma membrane"/>
    <property type="evidence" value="ECO:0007669"/>
    <property type="project" value="TreeGrafter"/>
</dbReference>
<sequence>MERFEENPSEWDKLEEIARCVNVLSEYLGQRDVPLLSPERLMETYGVRQVDVMVLFGGSVLAGGDVLAEAMRKQVAQKYIIVGGEGHTTSSLREEMHRLYPDGKFARMSEAEMFSFYLARRYGLQPDEMECKSTNCGNNITNLLELLREREFPFSTVILCQDAAMQRRMDAGFRKYAPSGVRAINFAAYSARVRVWKGKLAYVQEIHGMWDIDRYMELLMGEIPRLRDDAGGYGPRGRGYVAHVEIPGKVMEAFEELEKEFGAKIRIADARYASAKA</sequence>
<dbReference type="Proteomes" id="UP000824072">
    <property type="component" value="Unassembled WGS sequence"/>
</dbReference>
<dbReference type="Gene3D" id="3.40.50.620">
    <property type="entry name" value="HUPs"/>
    <property type="match status" value="1"/>
</dbReference>
<dbReference type="PANTHER" id="PTHR30336">
    <property type="entry name" value="INNER MEMBRANE PROTEIN, PROBABLE PERMEASE"/>
    <property type="match status" value="1"/>
</dbReference>
<organism evidence="1 2">
    <name type="scientific">Candidatus Pullichristensenella excrementigallinarum</name>
    <dbReference type="NCBI Taxonomy" id="2840907"/>
    <lineage>
        <taxon>Bacteria</taxon>
        <taxon>Bacillati</taxon>
        <taxon>Bacillota</taxon>
        <taxon>Clostridia</taxon>
        <taxon>Candidatus Pullichristensenella</taxon>
    </lineage>
</organism>
<accession>A0A9D1IBY2</accession>
<reference evidence="1" key="2">
    <citation type="journal article" date="2021" name="PeerJ">
        <title>Extensive microbial diversity within the chicken gut microbiome revealed by metagenomics and culture.</title>
        <authorList>
            <person name="Gilroy R."/>
            <person name="Ravi A."/>
            <person name="Getino M."/>
            <person name="Pursley I."/>
            <person name="Horton D.L."/>
            <person name="Alikhan N.F."/>
            <person name="Baker D."/>
            <person name="Gharbi K."/>
            <person name="Hall N."/>
            <person name="Watson M."/>
            <person name="Adriaenssens E.M."/>
            <person name="Foster-Nyarko E."/>
            <person name="Jarju S."/>
            <person name="Secka A."/>
            <person name="Antonio M."/>
            <person name="Oren A."/>
            <person name="Chaudhuri R.R."/>
            <person name="La Ragione R."/>
            <person name="Hildebrand F."/>
            <person name="Pallen M.J."/>
        </authorList>
    </citation>
    <scope>NUCLEOTIDE SEQUENCE</scope>
    <source>
        <strain evidence="1">ChiHcec3-11533</strain>
    </source>
</reference>
<gene>
    <name evidence="1" type="ORF">IAB02_07720</name>
</gene>